<evidence type="ECO:0000256" key="1">
    <source>
        <dbReference type="SAM" id="MobiDB-lite"/>
    </source>
</evidence>
<gene>
    <name evidence="2" type="ORF">PIB30_102468</name>
</gene>
<organism evidence="2 3">
    <name type="scientific">Stylosanthes scabra</name>
    <dbReference type="NCBI Taxonomy" id="79078"/>
    <lineage>
        <taxon>Eukaryota</taxon>
        <taxon>Viridiplantae</taxon>
        <taxon>Streptophyta</taxon>
        <taxon>Embryophyta</taxon>
        <taxon>Tracheophyta</taxon>
        <taxon>Spermatophyta</taxon>
        <taxon>Magnoliopsida</taxon>
        <taxon>eudicotyledons</taxon>
        <taxon>Gunneridae</taxon>
        <taxon>Pentapetalae</taxon>
        <taxon>rosids</taxon>
        <taxon>fabids</taxon>
        <taxon>Fabales</taxon>
        <taxon>Fabaceae</taxon>
        <taxon>Papilionoideae</taxon>
        <taxon>50 kb inversion clade</taxon>
        <taxon>dalbergioids sensu lato</taxon>
        <taxon>Dalbergieae</taxon>
        <taxon>Pterocarpus clade</taxon>
        <taxon>Stylosanthes</taxon>
    </lineage>
</organism>
<dbReference type="Proteomes" id="UP001341840">
    <property type="component" value="Unassembled WGS sequence"/>
</dbReference>
<reference evidence="2 3" key="1">
    <citation type="journal article" date="2023" name="Plants (Basel)">
        <title>Bridging the Gap: Combining Genomics and Transcriptomics Approaches to Understand Stylosanthes scabra, an Orphan Legume from the Brazilian Caatinga.</title>
        <authorList>
            <person name="Ferreira-Neto J.R.C."/>
            <person name="da Silva M.D."/>
            <person name="Binneck E."/>
            <person name="de Melo N.F."/>
            <person name="da Silva R.H."/>
            <person name="de Melo A.L.T.M."/>
            <person name="Pandolfi V."/>
            <person name="Bustamante F.O."/>
            <person name="Brasileiro-Vidal A.C."/>
            <person name="Benko-Iseppon A.M."/>
        </authorList>
    </citation>
    <scope>NUCLEOTIDE SEQUENCE [LARGE SCALE GENOMIC DNA]</scope>
    <source>
        <tissue evidence="2">Leaves</tissue>
    </source>
</reference>
<comment type="caution">
    <text evidence="2">The sequence shown here is derived from an EMBL/GenBank/DDBJ whole genome shotgun (WGS) entry which is preliminary data.</text>
</comment>
<feature type="compositionally biased region" description="Acidic residues" evidence="1">
    <location>
        <begin position="141"/>
        <end position="163"/>
    </location>
</feature>
<feature type="region of interest" description="Disordered" evidence="1">
    <location>
        <begin position="1"/>
        <end position="163"/>
    </location>
</feature>
<name>A0ABU6RXJ8_9FABA</name>
<accession>A0ABU6RXJ8</accession>
<evidence type="ECO:0000313" key="3">
    <source>
        <dbReference type="Proteomes" id="UP001341840"/>
    </source>
</evidence>
<protein>
    <submittedName>
        <fullName evidence="2">Uncharacterized protein</fullName>
    </submittedName>
</protein>
<feature type="compositionally biased region" description="Basic and acidic residues" evidence="1">
    <location>
        <begin position="39"/>
        <end position="62"/>
    </location>
</feature>
<feature type="compositionally biased region" description="Acidic residues" evidence="1">
    <location>
        <begin position="114"/>
        <end position="131"/>
    </location>
</feature>
<dbReference type="EMBL" id="JASCZI010033369">
    <property type="protein sequence ID" value="MED6128887.1"/>
    <property type="molecule type" value="Genomic_DNA"/>
</dbReference>
<proteinExistence type="predicted"/>
<keyword evidence="3" id="KW-1185">Reference proteome</keyword>
<sequence length="163" mass="18420">MLKENREEQQVTPTLLKQQPDDSQQKPIKHCRIGFCNSHHTDDRPHCPKGKSRNEGSTKKTESQLNHLAGLLQKIANQSSVNPQAQTQPLAPTPLPSQPLSNPKGGINTVQVEMDNEEEDEAEDEEGENDWLYELLKELANSDDEEDEESEDESEEEDEDEST</sequence>
<evidence type="ECO:0000313" key="2">
    <source>
        <dbReference type="EMBL" id="MED6128887.1"/>
    </source>
</evidence>